<feature type="transmembrane region" description="Helical" evidence="1">
    <location>
        <begin position="109"/>
        <end position="126"/>
    </location>
</feature>
<feature type="transmembrane region" description="Helical" evidence="1">
    <location>
        <begin position="83"/>
        <end position="102"/>
    </location>
</feature>
<accession>A0A9X4KNX7</accession>
<protein>
    <submittedName>
        <fullName evidence="3">VanZ family protein</fullName>
    </submittedName>
</protein>
<dbReference type="Pfam" id="PF04892">
    <property type="entry name" value="VanZ"/>
    <property type="match status" value="1"/>
</dbReference>
<feature type="domain" description="VanZ-like" evidence="2">
    <location>
        <begin position="13"/>
        <end position="155"/>
    </location>
</feature>
<dbReference type="RefSeq" id="WP_277528317.1">
    <property type="nucleotide sequence ID" value="NZ_JAPDIA010000001.1"/>
</dbReference>
<dbReference type="NCBIfam" id="NF037970">
    <property type="entry name" value="vanZ_1"/>
    <property type="match status" value="1"/>
</dbReference>
<reference evidence="3" key="1">
    <citation type="submission" date="2022-10" db="EMBL/GenBank/DDBJ databases">
        <title>Comparative genomic analysis of Cohnella hashimotonis sp. nov., isolated from the International Space Station.</title>
        <authorList>
            <person name="Simpson A."/>
            <person name="Venkateswaran K."/>
        </authorList>
    </citation>
    <scope>NUCLEOTIDE SEQUENCE</scope>
    <source>
        <strain evidence="3">DSM 28161</strain>
    </source>
</reference>
<feature type="transmembrane region" description="Helical" evidence="1">
    <location>
        <begin position="141"/>
        <end position="162"/>
    </location>
</feature>
<sequence length="221" mass="25180">MTDKISWRRLIALALLCCVVVVIFKLSSQPYSKQTIQPLLTRTLSYETAERLLPGLDIHYDGKEYRRDINPYGMIEFAFRKSAHLFVYGVLAAVTALVLSLFRLRSPAAAALSLAVVGLVAIMDEWNQRYSPARTPTYQDVLVDLTGGAISLAVCFGAAALYRQWRRKPCGRAKVVLICFPLEDRANRIERSAKRGSLFFLRLRDERPDQRFSFRNMLNMI</sequence>
<keyword evidence="1" id="KW-1133">Transmembrane helix</keyword>
<keyword evidence="1" id="KW-0812">Transmembrane</keyword>
<evidence type="ECO:0000256" key="1">
    <source>
        <dbReference type="SAM" id="Phobius"/>
    </source>
</evidence>
<keyword evidence="1" id="KW-0472">Membrane</keyword>
<organism evidence="3 4">
    <name type="scientific">Cohnella rhizosphaerae</name>
    <dbReference type="NCBI Taxonomy" id="1457232"/>
    <lineage>
        <taxon>Bacteria</taxon>
        <taxon>Bacillati</taxon>
        <taxon>Bacillota</taxon>
        <taxon>Bacilli</taxon>
        <taxon>Bacillales</taxon>
        <taxon>Paenibacillaceae</taxon>
        <taxon>Cohnella</taxon>
    </lineage>
</organism>
<gene>
    <name evidence="3" type="ORF">OMP40_00655</name>
</gene>
<name>A0A9X4KNX7_9BACL</name>
<proteinExistence type="predicted"/>
<dbReference type="AlphaFoldDB" id="A0A9X4KNX7"/>
<dbReference type="InterPro" id="IPR006976">
    <property type="entry name" value="VanZ-like"/>
</dbReference>
<evidence type="ECO:0000313" key="3">
    <source>
        <dbReference type="EMBL" id="MDG0808082.1"/>
    </source>
</evidence>
<dbReference type="Proteomes" id="UP001153404">
    <property type="component" value="Unassembled WGS sequence"/>
</dbReference>
<evidence type="ECO:0000259" key="2">
    <source>
        <dbReference type="Pfam" id="PF04892"/>
    </source>
</evidence>
<keyword evidence="4" id="KW-1185">Reference proteome</keyword>
<evidence type="ECO:0000313" key="4">
    <source>
        <dbReference type="Proteomes" id="UP001153404"/>
    </source>
</evidence>
<comment type="caution">
    <text evidence="3">The sequence shown here is derived from an EMBL/GenBank/DDBJ whole genome shotgun (WGS) entry which is preliminary data.</text>
</comment>
<dbReference type="EMBL" id="JAPDIA010000001">
    <property type="protein sequence ID" value="MDG0808082.1"/>
    <property type="molecule type" value="Genomic_DNA"/>
</dbReference>